<dbReference type="PRINTS" id="PR01020">
    <property type="entry name" value="LPSBIOSNTHSS"/>
</dbReference>
<keyword evidence="6 9" id="KW-0460">Magnesium</keyword>
<gene>
    <name evidence="9 11" type="primary">coaD</name>
    <name evidence="11" type="ORF">OF850_10930</name>
</gene>
<keyword evidence="3 9" id="KW-0548">Nucleotidyltransferase</keyword>
<feature type="binding site" evidence="9">
    <location>
        <position position="43"/>
    </location>
    <ligand>
        <name>substrate</name>
    </ligand>
</feature>
<keyword evidence="1 9" id="KW-0963">Cytoplasm</keyword>
<comment type="function">
    <text evidence="9">Reversibly transfers an adenylyl group from ATP to 4'-phosphopantetheine, yielding dephospho-CoA (dPCoA) and pyrophosphate.</text>
</comment>
<dbReference type="InterPro" id="IPR001980">
    <property type="entry name" value="PPAT"/>
</dbReference>
<feature type="binding site" evidence="9">
    <location>
        <position position="105"/>
    </location>
    <ligand>
        <name>ATP</name>
        <dbReference type="ChEBI" id="CHEBI:30616"/>
    </ligand>
</feature>
<evidence type="ECO:0000313" key="11">
    <source>
        <dbReference type="EMBL" id="MCW8086142.1"/>
    </source>
</evidence>
<comment type="subunit">
    <text evidence="9">Homohexamer.</text>
</comment>
<sequence length="166" mass="18164">MTTRTALYPGTFDPVTNGHLDVIGRAARLVDRLVIGVAINTGKGPLFPLEERVALVEAETRAVAERTGCTIEVKPFTGLLIGFAREVGAGMIVRGLRAVTDFDYEFQMAGMNHRLDSEVETVFLMASERNHFISSRFVKEIAQLGGDISTFVPPLTLEKTLARVGR</sequence>
<evidence type="ECO:0000256" key="7">
    <source>
        <dbReference type="ARBA" id="ARBA00022993"/>
    </source>
</evidence>
<feature type="binding site" evidence="9">
    <location>
        <position position="94"/>
    </location>
    <ligand>
        <name>substrate</name>
    </ligand>
</feature>
<keyword evidence="7 9" id="KW-0173">Coenzyme A biosynthesis</keyword>
<evidence type="ECO:0000259" key="10">
    <source>
        <dbReference type="Pfam" id="PF01467"/>
    </source>
</evidence>
<evidence type="ECO:0000256" key="8">
    <source>
        <dbReference type="ARBA" id="ARBA00029346"/>
    </source>
</evidence>
<evidence type="ECO:0000256" key="2">
    <source>
        <dbReference type="ARBA" id="ARBA00022679"/>
    </source>
</evidence>
<dbReference type="EMBL" id="JAPFQI010000007">
    <property type="protein sequence ID" value="MCW8086142.1"/>
    <property type="molecule type" value="Genomic_DNA"/>
</dbReference>
<evidence type="ECO:0000256" key="6">
    <source>
        <dbReference type="ARBA" id="ARBA00022842"/>
    </source>
</evidence>
<keyword evidence="5 9" id="KW-0067">ATP-binding</keyword>
<feature type="binding site" evidence="9">
    <location>
        <begin position="130"/>
        <end position="136"/>
    </location>
    <ligand>
        <name>ATP</name>
        <dbReference type="ChEBI" id="CHEBI:30616"/>
    </ligand>
</feature>
<evidence type="ECO:0000256" key="4">
    <source>
        <dbReference type="ARBA" id="ARBA00022741"/>
    </source>
</evidence>
<feature type="binding site" evidence="9">
    <location>
        <begin position="11"/>
        <end position="12"/>
    </location>
    <ligand>
        <name>ATP</name>
        <dbReference type="ChEBI" id="CHEBI:30616"/>
    </ligand>
</feature>
<comment type="cofactor">
    <cofactor evidence="9">
        <name>Mg(2+)</name>
        <dbReference type="ChEBI" id="CHEBI:18420"/>
    </cofactor>
</comment>
<comment type="catalytic activity">
    <reaction evidence="8 9">
        <text>(R)-4'-phosphopantetheine + ATP + H(+) = 3'-dephospho-CoA + diphosphate</text>
        <dbReference type="Rhea" id="RHEA:19801"/>
        <dbReference type="ChEBI" id="CHEBI:15378"/>
        <dbReference type="ChEBI" id="CHEBI:30616"/>
        <dbReference type="ChEBI" id="CHEBI:33019"/>
        <dbReference type="ChEBI" id="CHEBI:57328"/>
        <dbReference type="ChEBI" id="CHEBI:61723"/>
        <dbReference type="EC" id="2.7.7.3"/>
    </reaction>
</comment>
<feature type="binding site" evidence="9">
    <location>
        <position position="19"/>
    </location>
    <ligand>
        <name>ATP</name>
        <dbReference type="ChEBI" id="CHEBI:30616"/>
    </ligand>
</feature>
<dbReference type="InterPro" id="IPR014729">
    <property type="entry name" value="Rossmann-like_a/b/a_fold"/>
</dbReference>
<name>A0ABT3NVF4_9PROT</name>
<dbReference type="GO" id="GO:0004595">
    <property type="term" value="F:pantetheine-phosphate adenylyltransferase activity"/>
    <property type="evidence" value="ECO:0007669"/>
    <property type="project" value="UniProtKB-EC"/>
</dbReference>
<evidence type="ECO:0000256" key="5">
    <source>
        <dbReference type="ARBA" id="ARBA00022840"/>
    </source>
</evidence>
<comment type="caution">
    <text evidence="11">The sequence shown here is derived from an EMBL/GenBank/DDBJ whole genome shotgun (WGS) entry which is preliminary data.</text>
</comment>
<evidence type="ECO:0000313" key="12">
    <source>
        <dbReference type="Proteomes" id="UP001526430"/>
    </source>
</evidence>
<evidence type="ECO:0000256" key="3">
    <source>
        <dbReference type="ARBA" id="ARBA00022695"/>
    </source>
</evidence>
<dbReference type="PANTHER" id="PTHR21342">
    <property type="entry name" value="PHOSPHOPANTETHEINE ADENYLYLTRANSFERASE"/>
    <property type="match status" value="1"/>
</dbReference>
<keyword evidence="4 9" id="KW-0547">Nucleotide-binding</keyword>
<dbReference type="PANTHER" id="PTHR21342:SF1">
    <property type="entry name" value="PHOSPHOPANTETHEINE ADENYLYLTRANSFERASE"/>
    <property type="match status" value="1"/>
</dbReference>
<dbReference type="Proteomes" id="UP001526430">
    <property type="component" value="Unassembled WGS sequence"/>
</dbReference>
<reference evidence="11 12" key="1">
    <citation type="submission" date="2022-10" db="EMBL/GenBank/DDBJ databases">
        <title>Roseococcus glaciei nov., sp. nov., isolated from glacier.</title>
        <authorList>
            <person name="Liu Q."/>
            <person name="Xin Y.-H."/>
        </authorList>
    </citation>
    <scope>NUCLEOTIDE SEQUENCE [LARGE SCALE GENOMIC DNA]</scope>
    <source>
        <strain evidence="11 12">MDT2-1-1</strain>
    </source>
</reference>
<evidence type="ECO:0000256" key="9">
    <source>
        <dbReference type="HAMAP-Rule" id="MF_00151"/>
    </source>
</evidence>
<feature type="domain" description="Cytidyltransferase-like" evidence="10">
    <location>
        <begin position="7"/>
        <end position="140"/>
    </location>
</feature>
<feature type="binding site" evidence="9">
    <location>
        <begin position="95"/>
        <end position="97"/>
    </location>
    <ligand>
        <name>ATP</name>
        <dbReference type="ChEBI" id="CHEBI:30616"/>
    </ligand>
</feature>
<feature type="binding site" evidence="9">
    <location>
        <position position="80"/>
    </location>
    <ligand>
        <name>substrate</name>
    </ligand>
</feature>
<dbReference type="InterPro" id="IPR004821">
    <property type="entry name" value="Cyt_trans-like"/>
</dbReference>
<comment type="pathway">
    <text evidence="9">Cofactor biosynthesis; coenzyme A biosynthesis; CoA from (R)-pantothenate: step 4/5.</text>
</comment>
<comment type="similarity">
    <text evidence="9">Belongs to the bacterial CoaD family.</text>
</comment>
<evidence type="ECO:0000256" key="1">
    <source>
        <dbReference type="ARBA" id="ARBA00022490"/>
    </source>
</evidence>
<feature type="binding site" evidence="9">
    <location>
        <position position="11"/>
    </location>
    <ligand>
        <name>substrate</name>
    </ligand>
</feature>
<dbReference type="HAMAP" id="MF_00151">
    <property type="entry name" value="PPAT_bact"/>
    <property type="match status" value="1"/>
</dbReference>
<dbReference type="Gene3D" id="3.40.50.620">
    <property type="entry name" value="HUPs"/>
    <property type="match status" value="1"/>
</dbReference>
<dbReference type="EC" id="2.7.7.3" evidence="9"/>
<keyword evidence="12" id="KW-1185">Reference proteome</keyword>
<dbReference type="RefSeq" id="WP_301590122.1">
    <property type="nucleotide sequence ID" value="NZ_JAPFQI010000007.1"/>
</dbReference>
<feature type="site" description="Transition state stabilizer" evidence="9">
    <location>
        <position position="19"/>
    </location>
</feature>
<proteinExistence type="inferred from homology"/>
<keyword evidence="2 9" id="KW-0808">Transferase</keyword>
<accession>A0ABT3NVF4</accession>
<comment type="subcellular location">
    <subcellularLocation>
        <location evidence="9">Cytoplasm</location>
    </subcellularLocation>
</comment>
<dbReference type="NCBIfam" id="TIGR01510">
    <property type="entry name" value="coaD_prev_kdtB"/>
    <property type="match status" value="1"/>
</dbReference>
<dbReference type="NCBIfam" id="TIGR00125">
    <property type="entry name" value="cyt_tran_rel"/>
    <property type="match status" value="1"/>
</dbReference>
<dbReference type="Pfam" id="PF01467">
    <property type="entry name" value="CTP_transf_like"/>
    <property type="match status" value="1"/>
</dbReference>
<protein>
    <recommendedName>
        <fullName evidence="9">Phosphopantetheine adenylyltransferase</fullName>
        <ecNumber evidence="9">2.7.7.3</ecNumber>
    </recommendedName>
    <alternativeName>
        <fullName evidence="9">Dephospho-CoA pyrophosphorylase</fullName>
    </alternativeName>
    <alternativeName>
        <fullName evidence="9">Pantetheine-phosphate adenylyltransferase</fullName>
        <shortName evidence="9">PPAT</shortName>
    </alternativeName>
</protein>
<dbReference type="CDD" id="cd02163">
    <property type="entry name" value="PPAT"/>
    <property type="match status" value="1"/>
</dbReference>
<organism evidence="11 12">
    <name type="scientific">Sabulicella glaciei</name>
    <dbReference type="NCBI Taxonomy" id="2984948"/>
    <lineage>
        <taxon>Bacteria</taxon>
        <taxon>Pseudomonadati</taxon>
        <taxon>Pseudomonadota</taxon>
        <taxon>Alphaproteobacteria</taxon>
        <taxon>Acetobacterales</taxon>
        <taxon>Acetobacteraceae</taxon>
        <taxon>Sabulicella</taxon>
    </lineage>
</organism>
<dbReference type="SUPFAM" id="SSF52374">
    <property type="entry name" value="Nucleotidylyl transferase"/>
    <property type="match status" value="1"/>
</dbReference>